<dbReference type="RefSeq" id="WP_007980797.1">
    <property type="nucleotide sequence ID" value="NZ_AEMG01000014.1"/>
</dbReference>
<comment type="subcellular location">
    <subcellularLocation>
        <location evidence="1">Membrane</location>
        <topology evidence="1">Multi-pass membrane protein</topology>
    </subcellularLocation>
</comment>
<dbReference type="GO" id="GO:0000271">
    <property type="term" value="P:polysaccharide biosynthetic process"/>
    <property type="evidence" value="ECO:0007669"/>
    <property type="project" value="InterPro"/>
</dbReference>
<dbReference type="PANTHER" id="PTHR38459">
    <property type="entry name" value="PROPHAGE BACTOPRENOL-LINKED GLUCOSE TRANSLOCASE HOMOLOG"/>
    <property type="match status" value="1"/>
</dbReference>
<dbReference type="PATRIC" id="fig|797209.4.peg.2753"/>
<evidence type="ECO:0000313" key="10">
    <source>
        <dbReference type="Proteomes" id="UP000003751"/>
    </source>
</evidence>
<evidence type="ECO:0000259" key="7">
    <source>
        <dbReference type="Pfam" id="PF04138"/>
    </source>
</evidence>
<protein>
    <submittedName>
        <fullName evidence="8">GtrA family protein</fullName>
    </submittedName>
    <submittedName>
        <fullName evidence="9">Putative flippase GtrA (Transmembrane translocase of bactoprenol-linked glucose)</fullName>
    </submittedName>
</protein>
<comment type="similarity">
    <text evidence="2">Belongs to the GtrA family.</text>
</comment>
<evidence type="ECO:0000256" key="3">
    <source>
        <dbReference type="ARBA" id="ARBA00022692"/>
    </source>
</evidence>
<evidence type="ECO:0000256" key="6">
    <source>
        <dbReference type="SAM" id="Phobius"/>
    </source>
</evidence>
<keyword evidence="4 6" id="KW-1133">Transmembrane helix</keyword>
<dbReference type="AlphaFoldDB" id="E7QVG1"/>
<dbReference type="Proteomes" id="UP000184203">
    <property type="component" value="Unassembled WGS sequence"/>
</dbReference>
<feature type="transmembrane region" description="Helical" evidence="6">
    <location>
        <begin position="46"/>
        <end position="65"/>
    </location>
</feature>
<dbReference type="InterPro" id="IPR007267">
    <property type="entry name" value="GtrA_DPMS_TM"/>
</dbReference>
<dbReference type="STRING" id="797209.GCA_000376445_03981"/>
<evidence type="ECO:0000256" key="5">
    <source>
        <dbReference type="ARBA" id="ARBA00023136"/>
    </source>
</evidence>
<dbReference type="PANTHER" id="PTHR38459:SF1">
    <property type="entry name" value="PROPHAGE BACTOPRENOL-LINKED GLUCOSE TRANSLOCASE HOMOLOG"/>
    <property type="match status" value="1"/>
</dbReference>
<dbReference type="Proteomes" id="UP000003751">
    <property type="component" value="Unassembled WGS sequence"/>
</dbReference>
<organism evidence="8 10">
    <name type="scientific">Haladaptatus paucihalophilus DX253</name>
    <dbReference type="NCBI Taxonomy" id="797209"/>
    <lineage>
        <taxon>Archaea</taxon>
        <taxon>Methanobacteriati</taxon>
        <taxon>Methanobacteriota</taxon>
        <taxon>Stenosarchaea group</taxon>
        <taxon>Halobacteria</taxon>
        <taxon>Halobacteriales</taxon>
        <taxon>Haladaptataceae</taxon>
        <taxon>Haladaptatus</taxon>
    </lineage>
</organism>
<evidence type="ECO:0000313" key="11">
    <source>
        <dbReference type="Proteomes" id="UP000184203"/>
    </source>
</evidence>
<feature type="domain" description="GtrA/DPMS transmembrane" evidence="7">
    <location>
        <begin position="20"/>
        <end position="139"/>
    </location>
</feature>
<keyword evidence="3 6" id="KW-0812">Transmembrane</keyword>
<reference evidence="8 10" key="1">
    <citation type="journal article" date="2014" name="ISME J.">
        <title>Trehalose/2-sulfotrehalose biosynthesis and glycine-betaine uptake are widely spread mechanisms for osmoadaptation in the Halobacteriales.</title>
        <authorList>
            <person name="Youssef N.H."/>
            <person name="Savage-Ashlock K.N."/>
            <person name="McCully A.L."/>
            <person name="Luedtke B."/>
            <person name="Shaw E.I."/>
            <person name="Hoff W.D."/>
            <person name="Elshahed M.S."/>
        </authorList>
    </citation>
    <scope>NUCLEOTIDE SEQUENCE [LARGE SCALE GENOMIC DNA]</scope>
    <source>
        <strain evidence="8 10">DX253</strain>
    </source>
</reference>
<evidence type="ECO:0000313" key="9">
    <source>
        <dbReference type="EMBL" id="SHL31294.1"/>
    </source>
</evidence>
<evidence type="ECO:0000256" key="2">
    <source>
        <dbReference type="ARBA" id="ARBA00009399"/>
    </source>
</evidence>
<reference evidence="11" key="3">
    <citation type="submission" date="2016-11" db="EMBL/GenBank/DDBJ databases">
        <authorList>
            <person name="Varghese N."/>
            <person name="Submissions S."/>
        </authorList>
    </citation>
    <scope>NUCLEOTIDE SEQUENCE [LARGE SCALE GENOMIC DNA]</scope>
    <source>
        <strain evidence="11">DX253</strain>
    </source>
</reference>
<dbReference type="eggNOG" id="arCOG02228">
    <property type="taxonomic scope" value="Archaea"/>
</dbReference>
<evidence type="ECO:0000256" key="4">
    <source>
        <dbReference type="ARBA" id="ARBA00022989"/>
    </source>
</evidence>
<dbReference type="EMBL" id="FRAN01000006">
    <property type="protein sequence ID" value="SHL31294.1"/>
    <property type="molecule type" value="Genomic_DNA"/>
</dbReference>
<dbReference type="GO" id="GO:0005886">
    <property type="term" value="C:plasma membrane"/>
    <property type="evidence" value="ECO:0007669"/>
    <property type="project" value="TreeGrafter"/>
</dbReference>
<dbReference type="Pfam" id="PF04138">
    <property type="entry name" value="GtrA_DPMS_TM"/>
    <property type="match status" value="1"/>
</dbReference>
<proteinExistence type="inferred from homology"/>
<reference evidence="9" key="2">
    <citation type="submission" date="2016-11" db="EMBL/GenBank/DDBJ databases">
        <authorList>
            <person name="Jaros S."/>
            <person name="Januszkiewicz K."/>
            <person name="Wedrychowicz H."/>
        </authorList>
    </citation>
    <scope>NUCLEOTIDE SEQUENCE [LARGE SCALE GENOMIC DNA]</scope>
    <source>
        <strain evidence="9">DX253</strain>
    </source>
</reference>
<dbReference type="InterPro" id="IPR051401">
    <property type="entry name" value="GtrA_CellWall_Glycosyl"/>
</dbReference>
<feature type="transmembrane region" description="Helical" evidence="6">
    <location>
        <begin position="21"/>
        <end position="40"/>
    </location>
</feature>
<dbReference type="EMBL" id="AEMG01000014">
    <property type="protein sequence ID" value="EFW91483.1"/>
    <property type="molecule type" value="Genomic_DNA"/>
</dbReference>
<evidence type="ECO:0000313" key="8">
    <source>
        <dbReference type="EMBL" id="EFW91483.1"/>
    </source>
</evidence>
<sequence>MLREFLRDLRRGTLLPQLRRFVIVGSVAAGVQMVLLWMFVDRAGLNYLFGASIAIEITILFQYTLNNAWTFHASRNSTTSDYLTGLFKTNVVRGSAIPIQLGILYVLVNTGDILYLIANAFAIAISGVYRYVLDARWTWG</sequence>
<feature type="transmembrane region" description="Helical" evidence="6">
    <location>
        <begin position="86"/>
        <end position="107"/>
    </location>
</feature>
<feature type="transmembrane region" description="Helical" evidence="6">
    <location>
        <begin position="113"/>
        <end position="133"/>
    </location>
</feature>
<keyword evidence="11" id="KW-1185">Reference proteome</keyword>
<accession>E7QVG1</accession>
<keyword evidence="5 6" id="KW-0472">Membrane</keyword>
<name>E7QVG1_HALPU</name>
<evidence type="ECO:0000256" key="1">
    <source>
        <dbReference type="ARBA" id="ARBA00004141"/>
    </source>
</evidence>
<gene>
    <name evidence="9" type="ORF">SAMN05444342_3488</name>
    <name evidence="8" type="ORF">ZOD2009_13986</name>
</gene>
<dbReference type="OrthoDB" id="198107at2157"/>